<gene>
    <name evidence="2" type="ORF">AK812_SmicGene6427</name>
</gene>
<accession>A0A1Q9ERD7</accession>
<evidence type="ECO:0000256" key="1">
    <source>
        <dbReference type="SAM" id="Phobius"/>
    </source>
</evidence>
<dbReference type="OrthoDB" id="414390at2759"/>
<reference evidence="2 3" key="1">
    <citation type="submission" date="2016-02" db="EMBL/GenBank/DDBJ databases">
        <title>Genome analysis of coral dinoflagellate symbionts highlights evolutionary adaptations to a symbiotic lifestyle.</title>
        <authorList>
            <person name="Aranda M."/>
            <person name="Li Y."/>
            <person name="Liew Y.J."/>
            <person name="Baumgarten S."/>
            <person name="Simakov O."/>
            <person name="Wilson M."/>
            <person name="Piel J."/>
            <person name="Ashoor H."/>
            <person name="Bougouffa S."/>
            <person name="Bajic V.B."/>
            <person name="Ryu T."/>
            <person name="Ravasi T."/>
            <person name="Bayer T."/>
            <person name="Micklem G."/>
            <person name="Kim H."/>
            <person name="Bhak J."/>
            <person name="Lajeunesse T.C."/>
            <person name="Voolstra C.R."/>
        </authorList>
    </citation>
    <scope>NUCLEOTIDE SEQUENCE [LARGE SCALE GENOMIC DNA]</scope>
    <source>
        <strain evidence="2 3">CCMP2467</strain>
    </source>
</reference>
<protein>
    <submittedName>
        <fullName evidence="2">Uncharacterized protein</fullName>
    </submittedName>
</protein>
<evidence type="ECO:0000313" key="3">
    <source>
        <dbReference type="Proteomes" id="UP000186817"/>
    </source>
</evidence>
<keyword evidence="1" id="KW-0812">Transmembrane</keyword>
<evidence type="ECO:0000313" key="2">
    <source>
        <dbReference type="EMBL" id="OLQ09968.1"/>
    </source>
</evidence>
<comment type="caution">
    <text evidence="2">The sequence shown here is derived from an EMBL/GenBank/DDBJ whole genome shotgun (WGS) entry which is preliminary data.</text>
</comment>
<sequence>MLPCLPCASLDLWVLVDRMSSPLREHGRGHQVDIVVEMHGVRLRNTGLQNLRTFSAQASRVGGNERFGGGCCVEAVAPALVLVVFFRIVEKPIPMILVLHNADYMGVIETDFINDRCECYKIRILSMNCLVAVVAAIVVVVLRLVFNLRIRAIRKYVLFEGRFNMLKAGVAYIKETQNGHGVCAVSANYAAELKRASASQASATLVITSGSNHHEGNDELM</sequence>
<keyword evidence="3" id="KW-1185">Reference proteome</keyword>
<organism evidence="2 3">
    <name type="scientific">Symbiodinium microadriaticum</name>
    <name type="common">Dinoflagellate</name>
    <name type="synonym">Zooxanthella microadriatica</name>
    <dbReference type="NCBI Taxonomy" id="2951"/>
    <lineage>
        <taxon>Eukaryota</taxon>
        <taxon>Sar</taxon>
        <taxon>Alveolata</taxon>
        <taxon>Dinophyceae</taxon>
        <taxon>Suessiales</taxon>
        <taxon>Symbiodiniaceae</taxon>
        <taxon>Symbiodinium</taxon>
    </lineage>
</organism>
<dbReference type="Proteomes" id="UP000186817">
    <property type="component" value="Unassembled WGS sequence"/>
</dbReference>
<feature type="transmembrane region" description="Helical" evidence="1">
    <location>
        <begin position="124"/>
        <end position="146"/>
    </location>
</feature>
<keyword evidence="1" id="KW-1133">Transmembrane helix</keyword>
<proteinExistence type="predicted"/>
<dbReference type="Gene3D" id="3.40.50.2000">
    <property type="entry name" value="Glycogen Phosphorylase B"/>
    <property type="match status" value="1"/>
</dbReference>
<dbReference type="EMBL" id="LSRX01000087">
    <property type="protein sequence ID" value="OLQ09968.1"/>
    <property type="molecule type" value="Genomic_DNA"/>
</dbReference>
<keyword evidence="1" id="KW-0472">Membrane</keyword>
<dbReference type="AlphaFoldDB" id="A0A1Q9ERD7"/>
<name>A0A1Q9ERD7_SYMMI</name>